<evidence type="ECO:0000256" key="2">
    <source>
        <dbReference type="PROSITE-ProRule" id="PRU00708"/>
    </source>
</evidence>
<name>A0A6A4R3J6_LUPAL</name>
<keyword evidence="4" id="KW-1185">Reference proteome</keyword>
<keyword evidence="3" id="KW-0240">DNA-directed RNA polymerase</keyword>
<dbReference type="Pfam" id="PF13041">
    <property type="entry name" value="PPR_2"/>
    <property type="match status" value="1"/>
</dbReference>
<accession>A0A6A4R3J6</accession>
<sequence length="235" mass="26644">MDSHKNFVALRRKLKFAPKVPPLRKPKPEVKTAVVDNDDSVQARDLLHRFNENSMKARPKVELHKLLLVTGVNQLPSNHMVFPRVEAVSTKVRFRDRVQRTSGLLQLLSYNSSYEEEFGEAVESRSNDENSSNPTMKLGLLEENPEKSMFLIQLPTTLPIIKGSPENFLIDGIRFGVLYDVVTYNTLIDAYCRFVSFDVGYAVLYRMNEASINPDIISYNSLISSTARNACCLSL</sequence>
<dbReference type="InterPro" id="IPR002885">
    <property type="entry name" value="PPR_rpt"/>
</dbReference>
<dbReference type="EMBL" id="WOCE01000001">
    <property type="protein sequence ID" value="KAE9621438.1"/>
    <property type="molecule type" value="Genomic_DNA"/>
</dbReference>
<evidence type="ECO:0000313" key="4">
    <source>
        <dbReference type="Proteomes" id="UP000447434"/>
    </source>
</evidence>
<protein>
    <submittedName>
        <fullName evidence="3">Putative DNA-directed RNA polymerase III subunit RPC4</fullName>
    </submittedName>
</protein>
<dbReference type="Proteomes" id="UP000447434">
    <property type="component" value="Chromosome 1"/>
</dbReference>
<reference evidence="4" key="1">
    <citation type="journal article" date="2020" name="Nat. Commun.">
        <title>Genome sequence of the cluster root forming white lupin.</title>
        <authorList>
            <person name="Hufnagel B."/>
            <person name="Marques A."/>
            <person name="Soriano A."/>
            <person name="Marques L."/>
            <person name="Divol F."/>
            <person name="Doumas P."/>
            <person name="Sallet E."/>
            <person name="Mancinotti D."/>
            <person name="Carrere S."/>
            <person name="Marande W."/>
            <person name="Arribat S."/>
            <person name="Keller J."/>
            <person name="Huneau C."/>
            <person name="Blein T."/>
            <person name="Aime D."/>
            <person name="Laguerre M."/>
            <person name="Taylor J."/>
            <person name="Schubert V."/>
            <person name="Nelson M."/>
            <person name="Geu-Flores F."/>
            <person name="Crespi M."/>
            <person name="Gallardo-Guerrero K."/>
            <person name="Delaux P.-M."/>
            <person name="Salse J."/>
            <person name="Berges H."/>
            <person name="Guyot R."/>
            <person name="Gouzy J."/>
            <person name="Peret B."/>
        </authorList>
    </citation>
    <scope>NUCLEOTIDE SEQUENCE [LARGE SCALE GENOMIC DNA]</scope>
    <source>
        <strain evidence="4">cv. Amiga</strain>
    </source>
</reference>
<keyword evidence="1" id="KW-0677">Repeat</keyword>
<keyword evidence="3" id="KW-0804">Transcription</keyword>
<organism evidence="3 4">
    <name type="scientific">Lupinus albus</name>
    <name type="common">White lupine</name>
    <name type="synonym">Lupinus termis</name>
    <dbReference type="NCBI Taxonomy" id="3870"/>
    <lineage>
        <taxon>Eukaryota</taxon>
        <taxon>Viridiplantae</taxon>
        <taxon>Streptophyta</taxon>
        <taxon>Embryophyta</taxon>
        <taxon>Tracheophyta</taxon>
        <taxon>Spermatophyta</taxon>
        <taxon>Magnoliopsida</taxon>
        <taxon>eudicotyledons</taxon>
        <taxon>Gunneridae</taxon>
        <taxon>Pentapetalae</taxon>
        <taxon>rosids</taxon>
        <taxon>fabids</taxon>
        <taxon>Fabales</taxon>
        <taxon>Fabaceae</taxon>
        <taxon>Papilionoideae</taxon>
        <taxon>50 kb inversion clade</taxon>
        <taxon>genistoids sensu lato</taxon>
        <taxon>core genistoids</taxon>
        <taxon>Genisteae</taxon>
        <taxon>Lupinus</taxon>
    </lineage>
</organism>
<dbReference type="Gene3D" id="1.25.40.10">
    <property type="entry name" value="Tetratricopeptide repeat domain"/>
    <property type="match status" value="1"/>
</dbReference>
<dbReference type="AlphaFoldDB" id="A0A6A4R3J6"/>
<dbReference type="GO" id="GO:0000428">
    <property type="term" value="C:DNA-directed RNA polymerase complex"/>
    <property type="evidence" value="ECO:0007669"/>
    <property type="project" value="UniProtKB-KW"/>
</dbReference>
<gene>
    <name evidence="3" type="ORF">Lalb_Chr01g0013691</name>
</gene>
<feature type="repeat" description="PPR" evidence="2">
    <location>
        <begin position="180"/>
        <end position="214"/>
    </location>
</feature>
<evidence type="ECO:0000256" key="1">
    <source>
        <dbReference type="ARBA" id="ARBA00022737"/>
    </source>
</evidence>
<evidence type="ECO:0000313" key="3">
    <source>
        <dbReference type="EMBL" id="KAE9621438.1"/>
    </source>
</evidence>
<dbReference type="InterPro" id="IPR011990">
    <property type="entry name" value="TPR-like_helical_dom_sf"/>
</dbReference>
<comment type="caution">
    <text evidence="3">The sequence shown here is derived from an EMBL/GenBank/DDBJ whole genome shotgun (WGS) entry which is preliminary data.</text>
</comment>
<proteinExistence type="predicted"/>
<dbReference type="NCBIfam" id="TIGR00756">
    <property type="entry name" value="PPR"/>
    <property type="match status" value="1"/>
</dbReference>
<dbReference type="PROSITE" id="PS51375">
    <property type="entry name" value="PPR"/>
    <property type="match status" value="1"/>
</dbReference>
<dbReference type="OrthoDB" id="185373at2759"/>